<sequence>MIGMPSRVASLSLFTKGSLANRLAGKTPTSDLFGLSLYWDACIGKRFLKCAADSQGKWPAGWKALVQQLMLLTGDLIKRGVLTARGGEEDTHHLIVSGNASPLSKAHEDESLSKAKCL</sequence>
<dbReference type="Proteomes" id="UP001054837">
    <property type="component" value="Unassembled WGS sequence"/>
</dbReference>
<dbReference type="EMBL" id="BPLQ01013246">
    <property type="protein sequence ID" value="GIY70907.1"/>
    <property type="molecule type" value="Genomic_DNA"/>
</dbReference>
<evidence type="ECO:0000313" key="2">
    <source>
        <dbReference type="Proteomes" id="UP001054837"/>
    </source>
</evidence>
<name>A0AAV4VKR9_9ARAC</name>
<accession>A0AAV4VKR9</accession>
<proteinExistence type="predicted"/>
<comment type="caution">
    <text evidence="1">The sequence shown here is derived from an EMBL/GenBank/DDBJ whole genome shotgun (WGS) entry which is preliminary data.</text>
</comment>
<reference evidence="1 2" key="1">
    <citation type="submission" date="2021-06" db="EMBL/GenBank/DDBJ databases">
        <title>Caerostris darwini draft genome.</title>
        <authorList>
            <person name="Kono N."/>
            <person name="Arakawa K."/>
        </authorList>
    </citation>
    <scope>NUCLEOTIDE SEQUENCE [LARGE SCALE GENOMIC DNA]</scope>
</reference>
<keyword evidence="2" id="KW-1185">Reference proteome</keyword>
<evidence type="ECO:0000313" key="1">
    <source>
        <dbReference type="EMBL" id="GIY70907.1"/>
    </source>
</evidence>
<gene>
    <name evidence="1" type="ORF">CDAR_306121</name>
</gene>
<dbReference type="AlphaFoldDB" id="A0AAV4VKR9"/>
<organism evidence="1 2">
    <name type="scientific">Caerostris darwini</name>
    <dbReference type="NCBI Taxonomy" id="1538125"/>
    <lineage>
        <taxon>Eukaryota</taxon>
        <taxon>Metazoa</taxon>
        <taxon>Ecdysozoa</taxon>
        <taxon>Arthropoda</taxon>
        <taxon>Chelicerata</taxon>
        <taxon>Arachnida</taxon>
        <taxon>Araneae</taxon>
        <taxon>Araneomorphae</taxon>
        <taxon>Entelegynae</taxon>
        <taxon>Araneoidea</taxon>
        <taxon>Araneidae</taxon>
        <taxon>Caerostris</taxon>
    </lineage>
</organism>
<protein>
    <submittedName>
        <fullName evidence="1">Uncharacterized protein</fullName>
    </submittedName>
</protein>